<dbReference type="Pfam" id="PF00111">
    <property type="entry name" value="Fer2"/>
    <property type="match status" value="1"/>
</dbReference>
<keyword evidence="5" id="KW-0408">Iron</keyword>
<gene>
    <name evidence="9" type="ORF">ACFQPC_05415</name>
</gene>
<sequence length="319" mass="34954">MTTLTVRVNKITQEACDIKSFELRSVSGEALPAFTPGSHIDVHMGEGLIRQYSLCNGPDDRDRYLIAVKKEVTSRGGSQTMHEVISEGDLIKISAPRNNFPLEPSQGPYLLLAGGIGVTPVLSMARHLLAQGIQFELQYFTRSIAHTAFHAFLSGPEFQGRVKFHYALEPEGLRAYLRKLLWQYPENGSLYLCGPRVFMDMVETTAAATWPPQAVHLEYFSADPLSLAGEQESFEVRLARTGGTYAVPAGMPITEALAAHGIHIETSCEQGVCGTCLTGVLEGTPDHRDVYLSDAEKKSCDKIMPCVSRAKSPLLVLDL</sequence>
<organism evidence="9 10">
    <name type="scientific">Herminiimonas glaciei</name>
    <dbReference type="NCBI Taxonomy" id="523788"/>
    <lineage>
        <taxon>Bacteria</taxon>
        <taxon>Pseudomonadati</taxon>
        <taxon>Pseudomonadota</taxon>
        <taxon>Betaproteobacteria</taxon>
        <taxon>Burkholderiales</taxon>
        <taxon>Oxalobacteraceae</taxon>
        <taxon>Herminiimonas</taxon>
    </lineage>
</organism>
<dbReference type="Gene3D" id="2.40.30.10">
    <property type="entry name" value="Translation factors"/>
    <property type="match status" value="1"/>
</dbReference>
<feature type="domain" description="FAD-binding FR-type" evidence="8">
    <location>
        <begin position="1"/>
        <end position="103"/>
    </location>
</feature>
<evidence type="ECO:0000256" key="4">
    <source>
        <dbReference type="ARBA" id="ARBA00023002"/>
    </source>
</evidence>
<proteinExistence type="predicted"/>
<dbReference type="PROSITE" id="PS51085">
    <property type="entry name" value="2FE2S_FER_2"/>
    <property type="match status" value="1"/>
</dbReference>
<keyword evidence="3" id="KW-0479">Metal-binding</keyword>
<evidence type="ECO:0000256" key="6">
    <source>
        <dbReference type="ARBA" id="ARBA00023014"/>
    </source>
</evidence>
<evidence type="ECO:0000256" key="5">
    <source>
        <dbReference type="ARBA" id="ARBA00023004"/>
    </source>
</evidence>
<dbReference type="CDD" id="cd00207">
    <property type="entry name" value="fer2"/>
    <property type="match status" value="1"/>
</dbReference>
<dbReference type="PRINTS" id="PR00409">
    <property type="entry name" value="PHDIOXRDTASE"/>
</dbReference>
<dbReference type="InterPro" id="IPR017927">
    <property type="entry name" value="FAD-bd_FR_type"/>
</dbReference>
<dbReference type="Gene3D" id="3.10.20.30">
    <property type="match status" value="1"/>
</dbReference>
<dbReference type="PROSITE" id="PS00197">
    <property type="entry name" value="2FE2S_FER_1"/>
    <property type="match status" value="1"/>
</dbReference>
<dbReference type="SUPFAM" id="SSF54292">
    <property type="entry name" value="2Fe-2S ferredoxin-like"/>
    <property type="match status" value="1"/>
</dbReference>
<dbReference type="PROSITE" id="PS51384">
    <property type="entry name" value="FAD_FR"/>
    <property type="match status" value="1"/>
</dbReference>
<dbReference type="SUPFAM" id="SSF52343">
    <property type="entry name" value="Ferredoxin reductase-like, C-terminal NADP-linked domain"/>
    <property type="match status" value="1"/>
</dbReference>
<dbReference type="SUPFAM" id="SSF63380">
    <property type="entry name" value="Riboflavin synthase domain-like"/>
    <property type="match status" value="1"/>
</dbReference>
<dbReference type="InterPro" id="IPR050415">
    <property type="entry name" value="MRET"/>
</dbReference>
<comment type="caution">
    <text evidence="9">The sequence shown here is derived from an EMBL/GenBank/DDBJ whole genome shotgun (WGS) entry which is preliminary data.</text>
</comment>
<dbReference type="PANTHER" id="PTHR47354">
    <property type="entry name" value="NADH OXIDOREDUCTASE HCR"/>
    <property type="match status" value="1"/>
</dbReference>
<keyword evidence="6" id="KW-0411">Iron-sulfur</keyword>
<dbReference type="InterPro" id="IPR036010">
    <property type="entry name" value="2Fe-2S_ferredoxin-like_sf"/>
</dbReference>
<dbReference type="PANTHER" id="PTHR47354:SF1">
    <property type="entry name" value="CARNITINE MONOOXYGENASE REDUCTASE SUBUNIT"/>
    <property type="match status" value="1"/>
</dbReference>
<dbReference type="CDD" id="cd06185">
    <property type="entry name" value="PDR_like"/>
    <property type="match status" value="1"/>
</dbReference>
<dbReference type="InterPro" id="IPR012675">
    <property type="entry name" value="Beta-grasp_dom_sf"/>
</dbReference>
<accession>A0ABW2I913</accession>
<dbReference type="RefSeq" id="WP_382270610.1">
    <property type="nucleotide sequence ID" value="NZ_JBHTBU010000001.1"/>
</dbReference>
<feature type="domain" description="2Fe-2S ferredoxin-type" evidence="7">
    <location>
        <begin position="234"/>
        <end position="319"/>
    </location>
</feature>
<dbReference type="EMBL" id="JBHTBU010000001">
    <property type="protein sequence ID" value="MFC7287472.1"/>
    <property type="molecule type" value="Genomic_DNA"/>
</dbReference>
<evidence type="ECO:0000259" key="7">
    <source>
        <dbReference type="PROSITE" id="PS51085"/>
    </source>
</evidence>
<evidence type="ECO:0000256" key="2">
    <source>
        <dbReference type="ARBA" id="ARBA00022714"/>
    </source>
</evidence>
<dbReference type="InterPro" id="IPR006058">
    <property type="entry name" value="2Fe2S_fd_BS"/>
</dbReference>
<protein>
    <submittedName>
        <fullName evidence="9">PDR/VanB family oxidoreductase</fullName>
    </submittedName>
</protein>
<keyword evidence="1" id="KW-0285">Flavoprotein</keyword>
<keyword evidence="2" id="KW-0001">2Fe-2S</keyword>
<dbReference type="InterPro" id="IPR039261">
    <property type="entry name" value="FNR_nucleotide-bd"/>
</dbReference>
<dbReference type="Proteomes" id="UP001596542">
    <property type="component" value="Unassembled WGS sequence"/>
</dbReference>
<evidence type="ECO:0000313" key="9">
    <source>
        <dbReference type="EMBL" id="MFC7287472.1"/>
    </source>
</evidence>
<keyword evidence="10" id="KW-1185">Reference proteome</keyword>
<dbReference type="Gene3D" id="3.40.50.80">
    <property type="entry name" value="Nucleotide-binding domain of ferredoxin-NADP reductase (FNR) module"/>
    <property type="match status" value="1"/>
</dbReference>
<evidence type="ECO:0000256" key="1">
    <source>
        <dbReference type="ARBA" id="ARBA00022630"/>
    </source>
</evidence>
<keyword evidence="4" id="KW-0560">Oxidoreductase</keyword>
<evidence type="ECO:0000313" key="10">
    <source>
        <dbReference type="Proteomes" id="UP001596542"/>
    </source>
</evidence>
<name>A0ABW2I913_9BURK</name>
<dbReference type="InterPro" id="IPR017938">
    <property type="entry name" value="Riboflavin_synthase-like_b-brl"/>
</dbReference>
<evidence type="ECO:0000256" key="3">
    <source>
        <dbReference type="ARBA" id="ARBA00022723"/>
    </source>
</evidence>
<evidence type="ECO:0000259" key="8">
    <source>
        <dbReference type="PROSITE" id="PS51384"/>
    </source>
</evidence>
<reference evidence="10" key="1">
    <citation type="journal article" date="2019" name="Int. J. Syst. Evol. Microbiol.">
        <title>The Global Catalogue of Microorganisms (GCM) 10K type strain sequencing project: providing services to taxonomists for standard genome sequencing and annotation.</title>
        <authorList>
            <consortium name="The Broad Institute Genomics Platform"/>
            <consortium name="The Broad Institute Genome Sequencing Center for Infectious Disease"/>
            <person name="Wu L."/>
            <person name="Ma J."/>
        </authorList>
    </citation>
    <scope>NUCLEOTIDE SEQUENCE [LARGE SCALE GENOMIC DNA]</scope>
    <source>
        <strain evidence="10">KACC 12508</strain>
    </source>
</reference>
<dbReference type="InterPro" id="IPR001041">
    <property type="entry name" value="2Fe-2S_ferredoxin-type"/>
</dbReference>